<dbReference type="AlphaFoldDB" id="A0A8W8KBZ9"/>
<evidence type="ECO:0000313" key="9">
    <source>
        <dbReference type="EnsemblMetazoa" id="G22850.6:cds"/>
    </source>
</evidence>
<organism evidence="9 10">
    <name type="scientific">Magallana gigas</name>
    <name type="common">Pacific oyster</name>
    <name type="synonym">Crassostrea gigas</name>
    <dbReference type="NCBI Taxonomy" id="29159"/>
    <lineage>
        <taxon>Eukaryota</taxon>
        <taxon>Metazoa</taxon>
        <taxon>Spiralia</taxon>
        <taxon>Lophotrochozoa</taxon>
        <taxon>Mollusca</taxon>
        <taxon>Bivalvia</taxon>
        <taxon>Autobranchia</taxon>
        <taxon>Pteriomorphia</taxon>
        <taxon>Ostreida</taxon>
        <taxon>Ostreoidea</taxon>
        <taxon>Ostreidae</taxon>
        <taxon>Magallana</taxon>
    </lineage>
</organism>
<keyword evidence="5 7" id="KW-0653">Protein transport</keyword>
<dbReference type="EnsemblMetazoa" id="G22850.1">
    <property type="protein sequence ID" value="G22850.1:cds"/>
    <property type="gene ID" value="G22850"/>
</dbReference>
<evidence type="ECO:0000256" key="7">
    <source>
        <dbReference type="PROSITE-ProRule" id="PRU00646"/>
    </source>
</evidence>
<feature type="domain" description="VPS37 C-terminal" evidence="8">
    <location>
        <begin position="95"/>
        <end position="185"/>
    </location>
</feature>
<evidence type="ECO:0000313" key="10">
    <source>
        <dbReference type="Proteomes" id="UP000005408"/>
    </source>
</evidence>
<evidence type="ECO:0000256" key="6">
    <source>
        <dbReference type="ARBA" id="ARBA00025010"/>
    </source>
</evidence>
<dbReference type="GeneID" id="105347010"/>
<dbReference type="InterPro" id="IPR009851">
    <property type="entry name" value="Mod_r"/>
</dbReference>
<dbReference type="RefSeq" id="XP_011454170.1">
    <property type="nucleotide sequence ID" value="XM_011455868.4"/>
</dbReference>
<dbReference type="EnsemblMetazoa" id="G22850.6">
    <property type="protein sequence ID" value="G22850.6:cds"/>
    <property type="gene ID" value="G22850"/>
</dbReference>
<dbReference type="GO" id="GO:0006623">
    <property type="term" value="P:protein targeting to vacuole"/>
    <property type="evidence" value="ECO:0007669"/>
    <property type="project" value="TreeGrafter"/>
</dbReference>
<reference evidence="9" key="1">
    <citation type="submission" date="2022-08" db="UniProtKB">
        <authorList>
            <consortium name="EnsemblMetazoa"/>
        </authorList>
    </citation>
    <scope>IDENTIFICATION</scope>
    <source>
        <strain evidence="9">05x7-T-G4-1.051#20</strain>
    </source>
</reference>
<evidence type="ECO:0000259" key="8">
    <source>
        <dbReference type="PROSITE" id="PS51314"/>
    </source>
</evidence>
<dbReference type="Proteomes" id="UP000005408">
    <property type="component" value="Unassembled WGS sequence"/>
</dbReference>
<dbReference type="RefSeq" id="XP_011454173.1">
    <property type="nucleotide sequence ID" value="XM_011455871.4"/>
</dbReference>
<dbReference type="GO" id="GO:0000813">
    <property type="term" value="C:ESCRT I complex"/>
    <property type="evidence" value="ECO:0007669"/>
    <property type="project" value="TreeGrafter"/>
</dbReference>
<dbReference type="GO" id="GO:0043162">
    <property type="term" value="P:ubiquitin-dependent protein catabolic process via the multivesicular body sorting pathway"/>
    <property type="evidence" value="ECO:0007669"/>
    <property type="project" value="TreeGrafter"/>
</dbReference>
<dbReference type="EnsemblMetazoa" id="G22850.5">
    <property type="protein sequence ID" value="G22850.5:cds"/>
    <property type="gene ID" value="G22850"/>
</dbReference>
<comment type="similarity">
    <text evidence="2">Belongs to the VPS37 family.</text>
</comment>
<dbReference type="EnsemblMetazoa" id="G22850.2">
    <property type="protein sequence ID" value="G22850.2:cds"/>
    <property type="gene ID" value="G22850"/>
</dbReference>
<dbReference type="PANTHER" id="PTHR13678:SF27">
    <property type="entry name" value="LD45836P"/>
    <property type="match status" value="1"/>
</dbReference>
<keyword evidence="4" id="KW-0967">Endosome</keyword>
<evidence type="ECO:0000256" key="1">
    <source>
        <dbReference type="ARBA" id="ARBA00004633"/>
    </source>
</evidence>
<protein>
    <recommendedName>
        <fullName evidence="8">VPS37 C-terminal domain-containing protein</fullName>
    </recommendedName>
</protein>
<dbReference type="OrthoDB" id="10004364at2759"/>
<keyword evidence="10" id="KW-1185">Reference proteome</keyword>
<comment type="subcellular location">
    <subcellularLocation>
        <location evidence="1">Late endosome membrane</location>
        <topology evidence="1">Peripheral membrane protein</topology>
    </subcellularLocation>
</comment>
<name>A0A8W8KBZ9_MAGGI</name>
<dbReference type="GO" id="GO:0031902">
    <property type="term" value="C:late endosome membrane"/>
    <property type="evidence" value="ECO:0007669"/>
    <property type="project" value="UniProtKB-SubCell"/>
</dbReference>
<dbReference type="InterPro" id="IPR037202">
    <property type="entry name" value="ESCRT_assembly_dom"/>
</dbReference>
<comment type="function">
    <text evidence="6">Component of the ESCRT-I complex, a regulator of vesicular trafficking process. Required for the sorting of endocytic ubiquitinated cargos into multivesicular bodies. May be involved in cell growth and differentiation.</text>
</comment>
<proteinExistence type="inferred from homology"/>
<dbReference type="KEGG" id="crg:105347010"/>
<evidence type="ECO:0000256" key="2">
    <source>
        <dbReference type="ARBA" id="ARBA00007617"/>
    </source>
</evidence>
<dbReference type="SUPFAM" id="SSF140111">
    <property type="entry name" value="Endosomal sorting complex assembly domain"/>
    <property type="match status" value="1"/>
</dbReference>
<keyword evidence="3 7" id="KW-0813">Transport</keyword>
<accession>A0A8W8KBZ9</accession>
<dbReference type="Pfam" id="PF07200">
    <property type="entry name" value="Mod_r"/>
    <property type="match status" value="1"/>
</dbReference>
<sequence length="218" mass="24400">MSYPTEAKQLVVDEAAAVGILQHLDKNELQNLLDDSDKLDSLIQDLQQVKNIQTDREMMLARNKSMADFNLSLQNRLENLKSEVARGYEDANKLKIDLAQDKSKIDSHPNRLLPDTALALLQTAAASSEESSEQFAEQFCDNKISVDSFLENYLPVRTVAHLRQVKVKKMRELMNSGLSRTVAPNPPSTNSYSCPTGLSNLPYPTGNFSMPQPAMYPR</sequence>
<dbReference type="PANTHER" id="PTHR13678">
    <property type="entry name" value="VACUOLAR PROTEIN SORTING-ASSOCIATED PROTEIN 37"/>
    <property type="match status" value="1"/>
</dbReference>
<evidence type="ECO:0000256" key="3">
    <source>
        <dbReference type="ARBA" id="ARBA00022448"/>
    </source>
</evidence>
<dbReference type="GO" id="GO:0006612">
    <property type="term" value="P:protein targeting to membrane"/>
    <property type="evidence" value="ECO:0007669"/>
    <property type="project" value="TreeGrafter"/>
</dbReference>
<evidence type="ECO:0000256" key="5">
    <source>
        <dbReference type="ARBA" id="ARBA00022927"/>
    </source>
</evidence>
<dbReference type="InterPro" id="IPR029012">
    <property type="entry name" value="Helix_hairpin_bin_sf"/>
</dbReference>
<evidence type="ECO:0000256" key="4">
    <source>
        <dbReference type="ARBA" id="ARBA00022753"/>
    </source>
</evidence>
<dbReference type="Gene3D" id="1.10.287.660">
    <property type="entry name" value="Helix hairpin bin"/>
    <property type="match status" value="1"/>
</dbReference>
<dbReference type="OMA" id="MYQEYLN"/>
<dbReference type="PROSITE" id="PS51314">
    <property type="entry name" value="VPS37_C"/>
    <property type="match status" value="1"/>
</dbReference>